<gene>
    <name evidence="1" type="ORF">SMRZ_LOCUS25694</name>
</gene>
<proteinExistence type="predicted"/>
<evidence type="ECO:0000313" key="1">
    <source>
        <dbReference type="EMBL" id="VDP56060.1"/>
    </source>
</evidence>
<sequence length="70" mass="7690">MKIHVKYNDPKTNLLECLARALINSTDLIITNKSFPSSGSSGLEEFGKSVTAQMGNKYCDNCKLTSICFV</sequence>
<organism evidence="1 2">
    <name type="scientific">Schistosoma margrebowiei</name>
    <dbReference type="NCBI Taxonomy" id="48269"/>
    <lineage>
        <taxon>Eukaryota</taxon>
        <taxon>Metazoa</taxon>
        <taxon>Spiralia</taxon>
        <taxon>Lophotrochozoa</taxon>
        <taxon>Platyhelminthes</taxon>
        <taxon>Trematoda</taxon>
        <taxon>Digenea</taxon>
        <taxon>Strigeidida</taxon>
        <taxon>Schistosomatoidea</taxon>
        <taxon>Schistosomatidae</taxon>
        <taxon>Schistosoma</taxon>
    </lineage>
</organism>
<dbReference type="Proteomes" id="UP000277204">
    <property type="component" value="Unassembled WGS sequence"/>
</dbReference>
<protein>
    <submittedName>
        <fullName evidence="1">Uncharacterized protein</fullName>
    </submittedName>
</protein>
<evidence type="ECO:0000313" key="2">
    <source>
        <dbReference type="Proteomes" id="UP000277204"/>
    </source>
</evidence>
<name>A0A183NBL9_9TREM</name>
<dbReference type="EMBL" id="UZAI01021641">
    <property type="protein sequence ID" value="VDP56060.1"/>
    <property type="molecule type" value="Genomic_DNA"/>
</dbReference>
<dbReference type="AlphaFoldDB" id="A0A183NBL9"/>
<reference evidence="1 2" key="1">
    <citation type="submission" date="2018-11" db="EMBL/GenBank/DDBJ databases">
        <authorList>
            <consortium name="Pathogen Informatics"/>
        </authorList>
    </citation>
    <scope>NUCLEOTIDE SEQUENCE [LARGE SCALE GENOMIC DNA]</scope>
    <source>
        <strain evidence="1 2">Zambia</strain>
    </source>
</reference>
<keyword evidence="2" id="KW-1185">Reference proteome</keyword>
<accession>A0A183NBL9</accession>